<proteinExistence type="predicted"/>
<evidence type="ECO:0000313" key="2">
    <source>
        <dbReference type="EMBL" id="KAK1422007.1"/>
    </source>
</evidence>
<reference evidence="2" key="1">
    <citation type="journal article" date="2023" name="bioRxiv">
        <title>Improved chromosome-level genome assembly for marigold (Tagetes erecta).</title>
        <authorList>
            <person name="Jiang F."/>
            <person name="Yuan L."/>
            <person name="Wang S."/>
            <person name="Wang H."/>
            <person name="Xu D."/>
            <person name="Wang A."/>
            <person name="Fan W."/>
        </authorList>
    </citation>
    <scope>NUCLEOTIDE SEQUENCE</scope>
    <source>
        <strain evidence="2">WSJ</strain>
        <tissue evidence="2">Leaf</tissue>
    </source>
</reference>
<protein>
    <submittedName>
        <fullName evidence="2">Uncharacterized protein</fullName>
    </submittedName>
</protein>
<organism evidence="2 3">
    <name type="scientific">Tagetes erecta</name>
    <name type="common">African marigold</name>
    <dbReference type="NCBI Taxonomy" id="13708"/>
    <lineage>
        <taxon>Eukaryota</taxon>
        <taxon>Viridiplantae</taxon>
        <taxon>Streptophyta</taxon>
        <taxon>Embryophyta</taxon>
        <taxon>Tracheophyta</taxon>
        <taxon>Spermatophyta</taxon>
        <taxon>Magnoliopsida</taxon>
        <taxon>eudicotyledons</taxon>
        <taxon>Gunneridae</taxon>
        <taxon>Pentapetalae</taxon>
        <taxon>asterids</taxon>
        <taxon>campanulids</taxon>
        <taxon>Asterales</taxon>
        <taxon>Asteraceae</taxon>
        <taxon>Asteroideae</taxon>
        <taxon>Heliantheae alliance</taxon>
        <taxon>Tageteae</taxon>
        <taxon>Tagetes</taxon>
    </lineage>
</organism>
<sequence length="116" mass="12688">MASSSSETGGDVPDCTSSSCTTTSIDISSSRLVLSCILSAASKWSFKQMHISNAVGVSLVLLTDKTLPLKENADSKLRWKLGRLANHGPWRIGLEIPFPFFSTKPKDQMTQIRRES</sequence>
<dbReference type="EMBL" id="JAUHHV010000006">
    <property type="protein sequence ID" value="KAK1422007.1"/>
    <property type="molecule type" value="Genomic_DNA"/>
</dbReference>
<comment type="caution">
    <text evidence="2">The sequence shown here is derived from an EMBL/GenBank/DDBJ whole genome shotgun (WGS) entry which is preliminary data.</text>
</comment>
<keyword evidence="3" id="KW-1185">Reference proteome</keyword>
<feature type="region of interest" description="Disordered" evidence="1">
    <location>
        <begin position="1"/>
        <end position="22"/>
    </location>
</feature>
<evidence type="ECO:0000313" key="3">
    <source>
        <dbReference type="Proteomes" id="UP001229421"/>
    </source>
</evidence>
<dbReference type="AlphaFoldDB" id="A0AAD8KKI7"/>
<gene>
    <name evidence="2" type="ORF">QVD17_24835</name>
</gene>
<dbReference type="Proteomes" id="UP001229421">
    <property type="component" value="Unassembled WGS sequence"/>
</dbReference>
<accession>A0AAD8KKI7</accession>
<name>A0AAD8KKI7_TARER</name>
<evidence type="ECO:0000256" key="1">
    <source>
        <dbReference type="SAM" id="MobiDB-lite"/>
    </source>
</evidence>